<feature type="region of interest" description="Disordered" evidence="1">
    <location>
        <begin position="319"/>
        <end position="366"/>
    </location>
</feature>
<comment type="caution">
    <text evidence="2">The sequence shown here is derived from an EMBL/GenBank/DDBJ whole genome shotgun (WGS) entry which is preliminary data.</text>
</comment>
<feature type="compositionally biased region" description="Polar residues" evidence="1">
    <location>
        <begin position="319"/>
        <end position="339"/>
    </location>
</feature>
<name>A0AAV3Q3I9_LITER</name>
<evidence type="ECO:0000313" key="2">
    <source>
        <dbReference type="EMBL" id="GAA0157175.1"/>
    </source>
</evidence>
<dbReference type="Proteomes" id="UP001454036">
    <property type="component" value="Unassembled WGS sequence"/>
</dbReference>
<keyword evidence="3" id="KW-1185">Reference proteome</keyword>
<dbReference type="EMBL" id="BAABME010019434">
    <property type="protein sequence ID" value="GAA0157175.1"/>
    <property type="molecule type" value="Genomic_DNA"/>
</dbReference>
<feature type="compositionally biased region" description="Basic and acidic residues" evidence="1">
    <location>
        <begin position="355"/>
        <end position="366"/>
    </location>
</feature>
<protein>
    <submittedName>
        <fullName evidence="2">Uncharacterized protein</fullName>
    </submittedName>
</protein>
<accession>A0AAV3Q3I9</accession>
<reference evidence="2 3" key="1">
    <citation type="submission" date="2024-01" db="EMBL/GenBank/DDBJ databases">
        <title>The complete chloroplast genome sequence of Lithospermum erythrorhizon: insights into the phylogenetic relationship among Boraginaceae species and the maternal lineages of purple gromwells.</title>
        <authorList>
            <person name="Okada T."/>
            <person name="Watanabe K."/>
        </authorList>
    </citation>
    <scope>NUCLEOTIDE SEQUENCE [LARGE SCALE GENOMIC DNA]</scope>
</reference>
<evidence type="ECO:0000256" key="1">
    <source>
        <dbReference type="SAM" id="MobiDB-lite"/>
    </source>
</evidence>
<gene>
    <name evidence="2" type="ORF">LIER_38411</name>
</gene>
<sequence>MAGGDQPTLSPTEEVTKQPSPTGEVVKKPHADNTNPIPTTKEPTYSNILKAAIHAAPDFTEPAITAEQFSVSEEQQQTSVELKPTKVQDGKTSVRFKLSDKARYLNSMKYVLVGKFSHGRPPIGLLKEFFALFSIANTIGSPLRIDQLNINRVKLGSASVCVSLDVSKPILDKIWVAFEDEDSEEVVEGFCEENAKAVESIPENKARPVFRRVPIKPRYQAKAKPMKRTTKEWVKTVFGGTKKEDHGAEISNSFKSLEVLVPSEEVKEPTESRRPYAGINHNILDAASLPPLSLLSGCSLKTITYKDALEDFVLPLQGKSTPASPTKQGEETTLVQSHDQTWEGNGEVVEGEQEINGKEGDIPSHG</sequence>
<proteinExistence type="predicted"/>
<organism evidence="2 3">
    <name type="scientific">Lithospermum erythrorhizon</name>
    <name type="common">Purple gromwell</name>
    <name type="synonym">Lithospermum officinale var. erythrorhizon</name>
    <dbReference type="NCBI Taxonomy" id="34254"/>
    <lineage>
        <taxon>Eukaryota</taxon>
        <taxon>Viridiplantae</taxon>
        <taxon>Streptophyta</taxon>
        <taxon>Embryophyta</taxon>
        <taxon>Tracheophyta</taxon>
        <taxon>Spermatophyta</taxon>
        <taxon>Magnoliopsida</taxon>
        <taxon>eudicotyledons</taxon>
        <taxon>Gunneridae</taxon>
        <taxon>Pentapetalae</taxon>
        <taxon>asterids</taxon>
        <taxon>lamiids</taxon>
        <taxon>Boraginales</taxon>
        <taxon>Boraginaceae</taxon>
        <taxon>Boraginoideae</taxon>
        <taxon>Lithospermeae</taxon>
        <taxon>Lithospermum</taxon>
    </lineage>
</organism>
<evidence type="ECO:0000313" key="3">
    <source>
        <dbReference type="Proteomes" id="UP001454036"/>
    </source>
</evidence>
<feature type="compositionally biased region" description="Polar residues" evidence="1">
    <location>
        <begin position="32"/>
        <end position="43"/>
    </location>
</feature>
<feature type="region of interest" description="Disordered" evidence="1">
    <location>
        <begin position="1"/>
        <end position="43"/>
    </location>
</feature>
<dbReference type="AlphaFoldDB" id="A0AAV3Q3I9"/>
<feature type="compositionally biased region" description="Polar residues" evidence="1">
    <location>
        <begin position="7"/>
        <end position="21"/>
    </location>
</feature>